<proteinExistence type="predicted"/>
<organism evidence="1 2">
    <name type="scientific">Frankliniella fusca</name>
    <dbReference type="NCBI Taxonomy" id="407009"/>
    <lineage>
        <taxon>Eukaryota</taxon>
        <taxon>Metazoa</taxon>
        <taxon>Ecdysozoa</taxon>
        <taxon>Arthropoda</taxon>
        <taxon>Hexapoda</taxon>
        <taxon>Insecta</taxon>
        <taxon>Pterygota</taxon>
        <taxon>Neoptera</taxon>
        <taxon>Paraneoptera</taxon>
        <taxon>Thysanoptera</taxon>
        <taxon>Terebrantia</taxon>
        <taxon>Thripoidea</taxon>
        <taxon>Thripidae</taxon>
        <taxon>Frankliniella</taxon>
    </lineage>
</organism>
<dbReference type="Proteomes" id="UP001219518">
    <property type="component" value="Unassembled WGS sequence"/>
</dbReference>
<dbReference type="AlphaFoldDB" id="A0AAE1HGR3"/>
<gene>
    <name evidence="1" type="ORF">KUF71_009658</name>
</gene>
<reference evidence="1" key="1">
    <citation type="submission" date="2021-07" db="EMBL/GenBank/DDBJ databases">
        <authorList>
            <person name="Catto M.A."/>
            <person name="Jacobson A."/>
            <person name="Kennedy G."/>
            <person name="Labadie P."/>
            <person name="Hunt B.G."/>
            <person name="Srinivasan R."/>
        </authorList>
    </citation>
    <scope>NUCLEOTIDE SEQUENCE</scope>
    <source>
        <strain evidence="1">PL_HMW_Pooled</strain>
        <tissue evidence="1">Head</tissue>
    </source>
</reference>
<dbReference type="EMBL" id="JAHWGI010000994">
    <property type="protein sequence ID" value="KAK3920371.1"/>
    <property type="molecule type" value="Genomic_DNA"/>
</dbReference>
<accession>A0AAE1HGR3</accession>
<dbReference type="GO" id="GO:0003677">
    <property type="term" value="F:DNA binding"/>
    <property type="evidence" value="ECO:0007669"/>
    <property type="project" value="UniProtKB-KW"/>
</dbReference>
<protein>
    <submittedName>
        <fullName evidence="1">Homeobox protein abdominal-A-like protein</fullName>
    </submittedName>
</protein>
<sequence>MLRCMLPKYHQQFQQHHSQLGLLNPVITSSSSTDSSSLGSVVNYSSTSSSSSPPPPSAALVSSRMYPYVSAAAAHHHHQQQAAAAAAFGATSMVPGSFTSSSTAALAAAVDAAAADKSCRYTAALTGNVPTADSMVNYALGHQNGSSVSANSVSAASASMAAAAQFYHQAAAASAAADPLNSCSQPGAAASQPLPDIPRYPWMSITDWMSPFDRVVCVVQRGHAEHSFCGGGGLV</sequence>
<reference evidence="1" key="2">
    <citation type="journal article" date="2023" name="BMC Genomics">
        <title>Pest status, molecular evolution, and epigenetic factors derived from the genome assembly of Frankliniella fusca, a thysanopteran phytovirus vector.</title>
        <authorList>
            <person name="Catto M.A."/>
            <person name="Labadie P.E."/>
            <person name="Jacobson A.L."/>
            <person name="Kennedy G.G."/>
            <person name="Srinivasan R."/>
            <person name="Hunt B.G."/>
        </authorList>
    </citation>
    <scope>NUCLEOTIDE SEQUENCE</scope>
    <source>
        <strain evidence="1">PL_HMW_Pooled</strain>
    </source>
</reference>
<keyword evidence="2" id="KW-1185">Reference proteome</keyword>
<comment type="caution">
    <text evidence="1">The sequence shown here is derived from an EMBL/GenBank/DDBJ whole genome shotgun (WGS) entry which is preliminary data.</text>
</comment>
<name>A0AAE1HGR3_9NEOP</name>
<evidence type="ECO:0000313" key="1">
    <source>
        <dbReference type="EMBL" id="KAK3920371.1"/>
    </source>
</evidence>
<evidence type="ECO:0000313" key="2">
    <source>
        <dbReference type="Proteomes" id="UP001219518"/>
    </source>
</evidence>
<keyword evidence="1" id="KW-0371">Homeobox</keyword>
<keyword evidence="1" id="KW-0238">DNA-binding</keyword>